<proteinExistence type="predicted"/>
<sequence>MKRYEYEPGFCKLLHYNGLWRVKYEGIPGHFKKVKMACTCMKDECNQDCEVFGTIADVKDPDMEWHMRDESGDMIG</sequence>
<organism evidence="1 2">
    <name type="scientific">Blautia wexlerae</name>
    <dbReference type="NCBI Taxonomy" id="418240"/>
    <lineage>
        <taxon>Bacteria</taxon>
        <taxon>Bacillati</taxon>
        <taxon>Bacillota</taxon>
        <taxon>Clostridia</taxon>
        <taxon>Lachnospirales</taxon>
        <taxon>Lachnospiraceae</taxon>
        <taxon>Blautia</taxon>
    </lineage>
</organism>
<evidence type="ECO:0000313" key="2">
    <source>
        <dbReference type="Proteomes" id="UP000477285"/>
    </source>
</evidence>
<protein>
    <submittedName>
        <fullName evidence="1">Uncharacterized protein</fullName>
    </submittedName>
</protein>
<comment type="caution">
    <text evidence="1">The sequence shown here is derived from an EMBL/GenBank/DDBJ whole genome shotgun (WGS) entry which is preliminary data.</text>
</comment>
<gene>
    <name evidence="1" type="ORF">GT728_12880</name>
</gene>
<dbReference type="Proteomes" id="UP000477285">
    <property type="component" value="Unassembled WGS sequence"/>
</dbReference>
<accession>A0A6L8T589</accession>
<dbReference type="AlphaFoldDB" id="A0A6L8T589"/>
<dbReference type="EMBL" id="WWVQ01000031">
    <property type="protein sequence ID" value="MZL34072.1"/>
    <property type="molecule type" value="Genomic_DNA"/>
</dbReference>
<name>A0A6L8T589_9FIRM</name>
<reference evidence="1 2" key="1">
    <citation type="journal article" date="2019" name="Nat. Med.">
        <title>A library of human gut bacterial isolates paired with longitudinal multiomics data enables mechanistic microbiome research.</title>
        <authorList>
            <person name="Poyet M."/>
            <person name="Groussin M."/>
            <person name="Gibbons S.M."/>
            <person name="Avila-Pacheco J."/>
            <person name="Jiang X."/>
            <person name="Kearney S.M."/>
            <person name="Perrotta A.R."/>
            <person name="Berdy B."/>
            <person name="Zhao S."/>
            <person name="Lieberman T.D."/>
            <person name="Swanson P.K."/>
            <person name="Smith M."/>
            <person name="Roesemann S."/>
            <person name="Alexander J.E."/>
            <person name="Rich S.A."/>
            <person name="Livny J."/>
            <person name="Vlamakis H."/>
            <person name="Clish C."/>
            <person name="Bullock K."/>
            <person name="Deik A."/>
            <person name="Scott J."/>
            <person name="Pierce K.A."/>
            <person name="Xavier R.J."/>
            <person name="Alm E.J."/>
        </authorList>
    </citation>
    <scope>NUCLEOTIDE SEQUENCE [LARGE SCALE GENOMIC DNA]</scope>
    <source>
        <strain evidence="1 2">BIOML-A1</strain>
    </source>
</reference>
<evidence type="ECO:0000313" key="1">
    <source>
        <dbReference type="EMBL" id="MZL34072.1"/>
    </source>
</evidence>
<dbReference type="RefSeq" id="WP_161233914.1">
    <property type="nucleotide sequence ID" value="NZ_WWVI01000028.1"/>
</dbReference>